<evidence type="ECO:0000313" key="1">
    <source>
        <dbReference type="EMBL" id="CAL2103996.1"/>
    </source>
</evidence>
<proteinExistence type="predicted"/>
<reference evidence="1 2" key="1">
    <citation type="submission" date="2024-05" db="EMBL/GenBank/DDBJ databases">
        <authorList>
            <person name="Duchaud E."/>
        </authorList>
    </citation>
    <scope>NUCLEOTIDE SEQUENCE [LARGE SCALE GENOMIC DNA]</scope>
    <source>
        <strain evidence="1">Ena-SAMPLE-TAB-13-05-2024-13:56:06:370-140308</strain>
    </source>
</reference>
<comment type="caution">
    <text evidence="1">The sequence shown here is derived from an EMBL/GenBank/DDBJ whole genome shotgun (WGS) entry which is preliminary data.</text>
</comment>
<evidence type="ECO:0000313" key="2">
    <source>
        <dbReference type="Proteomes" id="UP001497527"/>
    </source>
</evidence>
<protein>
    <submittedName>
        <fullName evidence="1">Uncharacterized protein</fullName>
    </submittedName>
</protein>
<accession>A0ABM9PEF7</accession>
<keyword evidence="2" id="KW-1185">Reference proteome</keyword>
<dbReference type="EMBL" id="CAXJIO010000014">
    <property type="protein sequence ID" value="CAL2103996.1"/>
    <property type="molecule type" value="Genomic_DNA"/>
</dbReference>
<name>A0ABM9PEF7_9FLAO</name>
<organism evidence="1 2">
    <name type="scientific">Tenacibaculum polynesiense</name>
    <dbReference type="NCBI Taxonomy" id="3137857"/>
    <lineage>
        <taxon>Bacteria</taxon>
        <taxon>Pseudomonadati</taxon>
        <taxon>Bacteroidota</taxon>
        <taxon>Flavobacteriia</taxon>
        <taxon>Flavobacteriales</taxon>
        <taxon>Flavobacteriaceae</taxon>
        <taxon>Tenacibaculum</taxon>
    </lineage>
</organism>
<dbReference type="Proteomes" id="UP001497527">
    <property type="component" value="Unassembled WGS sequence"/>
</dbReference>
<sequence>MPFFLYLLQHLFLGLIQLLAQEVAHESVATTFGNDLTFLVSV</sequence>
<gene>
    <name evidence="1" type="ORF">T190423A01A_50244</name>
</gene>